<evidence type="ECO:0000259" key="3">
    <source>
        <dbReference type="Pfam" id="PF23598"/>
    </source>
</evidence>
<comment type="caution">
    <text evidence="4">The sequence shown here is derived from an EMBL/GenBank/DDBJ whole genome shotgun (WGS) entry which is preliminary data.</text>
</comment>
<dbReference type="InterPro" id="IPR050216">
    <property type="entry name" value="LRR_domain-containing"/>
</dbReference>
<dbReference type="PANTHER" id="PTHR48051:SF1">
    <property type="entry name" value="RAS SUPPRESSOR PROTEIN 1"/>
    <property type="match status" value="1"/>
</dbReference>
<dbReference type="PANTHER" id="PTHR48051">
    <property type="match status" value="1"/>
</dbReference>
<accession>A1ZG36</accession>
<evidence type="ECO:0000256" key="2">
    <source>
        <dbReference type="ARBA" id="ARBA00022737"/>
    </source>
</evidence>
<dbReference type="eggNOG" id="COG4886">
    <property type="taxonomic scope" value="Bacteria"/>
</dbReference>
<proteinExistence type="predicted"/>
<organism evidence="4 5">
    <name type="scientific">Microscilla marina ATCC 23134</name>
    <dbReference type="NCBI Taxonomy" id="313606"/>
    <lineage>
        <taxon>Bacteria</taxon>
        <taxon>Pseudomonadati</taxon>
        <taxon>Bacteroidota</taxon>
        <taxon>Cytophagia</taxon>
        <taxon>Cytophagales</taxon>
        <taxon>Microscillaceae</taxon>
        <taxon>Microscilla</taxon>
    </lineage>
</organism>
<dbReference type="PROSITE" id="PS51450">
    <property type="entry name" value="LRR"/>
    <property type="match status" value="2"/>
</dbReference>
<dbReference type="InterPro" id="IPR055414">
    <property type="entry name" value="LRR_R13L4/SHOC2-like"/>
</dbReference>
<keyword evidence="5" id="KW-1185">Reference proteome</keyword>
<feature type="domain" description="Disease resistance R13L4/SHOC-2-like LRR" evidence="3">
    <location>
        <begin position="110"/>
        <end position="215"/>
    </location>
</feature>
<keyword evidence="2" id="KW-0677">Repeat</keyword>
<dbReference type="EMBL" id="AAWS01000006">
    <property type="protein sequence ID" value="EAY30453.1"/>
    <property type="molecule type" value="Genomic_DNA"/>
</dbReference>
<evidence type="ECO:0000313" key="5">
    <source>
        <dbReference type="Proteomes" id="UP000004095"/>
    </source>
</evidence>
<reference evidence="4 5" key="1">
    <citation type="submission" date="2007-01" db="EMBL/GenBank/DDBJ databases">
        <authorList>
            <person name="Haygood M."/>
            <person name="Podell S."/>
            <person name="Anderson C."/>
            <person name="Hopkinson B."/>
            <person name="Roe K."/>
            <person name="Barbeau K."/>
            <person name="Gaasterland T."/>
            <person name="Ferriera S."/>
            <person name="Johnson J."/>
            <person name="Kravitz S."/>
            <person name="Beeson K."/>
            <person name="Sutton G."/>
            <person name="Rogers Y.-H."/>
            <person name="Friedman R."/>
            <person name="Frazier M."/>
            <person name="Venter J.C."/>
        </authorList>
    </citation>
    <scope>NUCLEOTIDE SEQUENCE [LARGE SCALE GENOMIC DNA]</scope>
    <source>
        <strain evidence="4 5">ATCC 23134</strain>
    </source>
</reference>
<gene>
    <name evidence="4" type="ORF">M23134_03089</name>
</gene>
<protein>
    <submittedName>
        <fullName evidence="4">Cytoplasmic membrane protein</fullName>
    </submittedName>
</protein>
<dbReference type="InterPro" id="IPR003591">
    <property type="entry name" value="Leu-rich_rpt_typical-subtyp"/>
</dbReference>
<keyword evidence="1" id="KW-0433">Leucine-rich repeat</keyword>
<evidence type="ECO:0000313" key="4">
    <source>
        <dbReference type="EMBL" id="EAY30453.1"/>
    </source>
</evidence>
<evidence type="ECO:0000256" key="1">
    <source>
        <dbReference type="ARBA" id="ARBA00022614"/>
    </source>
</evidence>
<dbReference type="PRINTS" id="PR00019">
    <property type="entry name" value="LEURICHRPT"/>
</dbReference>
<sequence>MEDHNKKILSLLKTKDAHNIALAFQLCLGKNGEYNEKVTKELRKYPISCIKNNVEMEFIKQVDAIEIYDNELYFLKPGNNKNTKPLSTADGHSLKIMVNPFPPELFAFTGLKSLFLIQRQITHIPPEIEQLKSLEVLNLSDNSIETVPPEIGNLDQLQNLDLSYNKIKSLPEEMAKLTELSELNLRSNKLYSDDLSVSGALQKLKVLDIAYNEVQFLPFQLKLKKLKKVIVSGNPMSPKEVEFIRQLSGKCKIIDEDEFFL</sequence>
<dbReference type="Gene3D" id="3.80.10.10">
    <property type="entry name" value="Ribonuclease Inhibitor"/>
    <property type="match status" value="1"/>
</dbReference>
<dbReference type="SMART" id="SM00369">
    <property type="entry name" value="LRR_TYP"/>
    <property type="match status" value="3"/>
</dbReference>
<name>A1ZG36_MICM2</name>
<dbReference type="AlphaFoldDB" id="A1ZG36"/>
<dbReference type="GO" id="GO:0005737">
    <property type="term" value="C:cytoplasm"/>
    <property type="evidence" value="ECO:0007669"/>
    <property type="project" value="TreeGrafter"/>
</dbReference>
<dbReference type="InterPro" id="IPR032675">
    <property type="entry name" value="LRR_dom_sf"/>
</dbReference>
<dbReference type="OrthoDB" id="8532199at2"/>
<dbReference type="SUPFAM" id="SSF52058">
    <property type="entry name" value="L domain-like"/>
    <property type="match status" value="1"/>
</dbReference>
<dbReference type="InterPro" id="IPR001611">
    <property type="entry name" value="Leu-rich_rpt"/>
</dbReference>
<dbReference type="RefSeq" id="WP_002694680.1">
    <property type="nucleotide sequence ID" value="NZ_AAWS01000006.1"/>
</dbReference>
<dbReference type="Pfam" id="PF23598">
    <property type="entry name" value="LRR_14"/>
    <property type="match status" value="1"/>
</dbReference>
<dbReference type="Proteomes" id="UP000004095">
    <property type="component" value="Unassembled WGS sequence"/>
</dbReference>